<name>A0A9N9VRN5_9HYPO</name>
<sequence length="374" mass="42807">MDPSTGLVWPARTTCTICGLVIQTISNYDPLWLSKYRVLYDEEANEPHMSGNIKVSGIGGNWQIISSDCIYFPRDYTKQVEFPTDYHRKTHGKVDLGTRTAHIFHDSCWTLLERSYAPLPVPLKDLHDTCRSKNLDPVKRLIDWGHKHLRDFRIPIPGGEDYEQYLGRFPELAHDGGSTRDLLPERRYPDPLGSVEARSWRVDDDMLRAIPSSMGEYNTVCVSRLGRLPPEIRDTIAQYLPARDVLSLGIACRPFLPVIYDELYHKRHFGPGGDGAWFFEADAFRREKGWTWTQLFHLTGRRSLSSLLPIFIRSKIWELIQFVQTEVSKFNASSKVSEANASSKRKYSSISGEAAPGTTIEKKQRRQRDNSSSK</sequence>
<accession>A0A9N9VRN5</accession>
<dbReference type="EMBL" id="CABFNQ020000731">
    <property type="protein sequence ID" value="CAH0028282.1"/>
    <property type="molecule type" value="Genomic_DNA"/>
</dbReference>
<dbReference type="AlphaFoldDB" id="A0A9N9VRN5"/>
<dbReference type="Proteomes" id="UP000696573">
    <property type="component" value="Unassembled WGS sequence"/>
</dbReference>
<protein>
    <recommendedName>
        <fullName evidence="2">F-box domain-containing protein</fullName>
    </recommendedName>
</protein>
<dbReference type="OrthoDB" id="5273847at2759"/>
<evidence type="ECO:0000259" key="2">
    <source>
        <dbReference type="PROSITE" id="PS50181"/>
    </source>
</evidence>
<evidence type="ECO:0000256" key="1">
    <source>
        <dbReference type="SAM" id="MobiDB-lite"/>
    </source>
</evidence>
<dbReference type="SUPFAM" id="SSF81383">
    <property type="entry name" value="F-box domain"/>
    <property type="match status" value="1"/>
</dbReference>
<comment type="caution">
    <text evidence="3">The sequence shown here is derived from an EMBL/GenBank/DDBJ whole genome shotgun (WGS) entry which is preliminary data.</text>
</comment>
<dbReference type="PROSITE" id="PS50181">
    <property type="entry name" value="FBOX"/>
    <property type="match status" value="1"/>
</dbReference>
<dbReference type="InterPro" id="IPR036047">
    <property type="entry name" value="F-box-like_dom_sf"/>
</dbReference>
<gene>
    <name evidence="3" type="ORF">CRHIZ90672A_00012576</name>
</gene>
<feature type="domain" description="F-box" evidence="2">
    <location>
        <begin position="222"/>
        <end position="267"/>
    </location>
</feature>
<evidence type="ECO:0000313" key="4">
    <source>
        <dbReference type="Proteomes" id="UP000696573"/>
    </source>
</evidence>
<dbReference type="InterPro" id="IPR001810">
    <property type="entry name" value="F-box_dom"/>
</dbReference>
<organism evidence="3 4">
    <name type="scientific">Clonostachys rhizophaga</name>
    <dbReference type="NCBI Taxonomy" id="160324"/>
    <lineage>
        <taxon>Eukaryota</taxon>
        <taxon>Fungi</taxon>
        <taxon>Dikarya</taxon>
        <taxon>Ascomycota</taxon>
        <taxon>Pezizomycotina</taxon>
        <taxon>Sordariomycetes</taxon>
        <taxon>Hypocreomycetidae</taxon>
        <taxon>Hypocreales</taxon>
        <taxon>Bionectriaceae</taxon>
        <taxon>Clonostachys</taxon>
    </lineage>
</organism>
<evidence type="ECO:0000313" key="3">
    <source>
        <dbReference type="EMBL" id="CAH0028282.1"/>
    </source>
</evidence>
<feature type="region of interest" description="Disordered" evidence="1">
    <location>
        <begin position="339"/>
        <end position="374"/>
    </location>
</feature>
<proteinExistence type="predicted"/>
<keyword evidence="4" id="KW-1185">Reference proteome</keyword>
<reference evidence="3" key="1">
    <citation type="submission" date="2021-10" db="EMBL/GenBank/DDBJ databases">
        <authorList>
            <person name="Piombo E."/>
        </authorList>
    </citation>
    <scope>NUCLEOTIDE SEQUENCE</scope>
</reference>